<keyword evidence="2" id="KW-1185">Reference proteome</keyword>
<gene>
    <name evidence="1" type="ordered locus">Cycma_2682</name>
</gene>
<name>G0IYJ8_CYCMS</name>
<dbReference type="Proteomes" id="UP000001635">
    <property type="component" value="Chromosome"/>
</dbReference>
<dbReference type="eggNOG" id="COG1044">
    <property type="taxonomic scope" value="Bacteria"/>
</dbReference>
<dbReference type="RefSeq" id="WP_014020713.1">
    <property type="nucleotide sequence ID" value="NC_015914.1"/>
</dbReference>
<protein>
    <recommendedName>
        <fullName evidence="3">Peptidase S74 domain-containing protein</fullName>
    </recommendedName>
</protein>
<dbReference type="EMBL" id="CP002955">
    <property type="protein sequence ID" value="AEL26421.1"/>
    <property type="molecule type" value="Genomic_DNA"/>
</dbReference>
<proteinExistence type="predicted"/>
<reference evidence="2" key="1">
    <citation type="submission" date="2011-07" db="EMBL/GenBank/DDBJ databases">
        <title>The complete genome of Cyclobacterium marinum DSM 745.</title>
        <authorList>
            <person name="Lucas S."/>
            <person name="Han J."/>
            <person name="Lapidus A."/>
            <person name="Bruce D."/>
            <person name="Goodwin L."/>
            <person name="Pitluck S."/>
            <person name="Peters L."/>
            <person name="Kyrpides N."/>
            <person name="Mavromatis K."/>
            <person name="Ivanova N."/>
            <person name="Ovchinnikova G."/>
            <person name="Chertkov O."/>
            <person name="Detter J.C."/>
            <person name="Tapia R."/>
            <person name="Han C."/>
            <person name="Land M."/>
            <person name="Hauser L."/>
            <person name="Markowitz V."/>
            <person name="Cheng J.-F."/>
            <person name="Hugenholtz P."/>
            <person name="Woyke T."/>
            <person name="Wu D."/>
            <person name="Tindall B."/>
            <person name="Schuetze A."/>
            <person name="Brambilla E."/>
            <person name="Klenk H.-P."/>
            <person name="Eisen J.A."/>
        </authorList>
    </citation>
    <scope>NUCLEOTIDE SEQUENCE [LARGE SCALE GENOMIC DNA]</scope>
    <source>
        <strain evidence="2">ATCC 25205 / DSM 745 / LMG 13164 / NCIMB 1802</strain>
    </source>
</reference>
<dbReference type="KEGG" id="cmr:Cycma_2682"/>
<accession>G0IYJ8</accession>
<dbReference type="OrthoDB" id="9808753at2"/>
<evidence type="ECO:0000313" key="2">
    <source>
        <dbReference type="Proteomes" id="UP000001635"/>
    </source>
</evidence>
<evidence type="ECO:0000313" key="1">
    <source>
        <dbReference type="EMBL" id="AEL26421.1"/>
    </source>
</evidence>
<evidence type="ECO:0008006" key="3">
    <source>
        <dbReference type="Google" id="ProtNLM"/>
    </source>
</evidence>
<organism evidence="1 2">
    <name type="scientific">Cyclobacterium marinum (strain ATCC 25205 / DSM 745 / LMG 13164 / NCIMB 1802)</name>
    <name type="common">Flectobacillus marinus</name>
    <dbReference type="NCBI Taxonomy" id="880070"/>
    <lineage>
        <taxon>Bacteria</taxon>
        <taxon>Pseudomonadati</taxon>
        <taxon>Bacteroidota</taxon>
        <taxon>Cytophagia</taxon>
        <taxon>Cytophagales</taxon>
        <taxon>Cyclobacteriaceae</taxon>
        <taxon>Cyclobacterium</taxon>
    </lineage>
</organism>
<dbReference type="STRING" id="880070.Cycma_2682"/>
<sequence length="302" mass="33250">MRYSIVFTFLLISESVIGQSTDNKIETKGNIGIGTLDPKNKLEVVGRTALRGDLYIMGDEFVQFVQGKDSDKRGVSIGVNDFGLKTRYRRWSGGSRAYNQVWYDQGGSDFFFGGSTLPIFSISNKGVGVGTKEITHNLSINGSGKFMGAESSYTEINSNNSGPFMSQYGKGGTSLSWIIRGYANNNLQAEFNMGGVLVNGKVQAEEVNISLDGWADYVFTDGYSLMSLGELKSFIDKNGHLPGIPIEAVVKKEGLNLGEINAKLLEKIEELTLYVIYQEEQIQELLKLQKEVEQLKEAVATQ</sequence>
<dbReference type="HOGENOM" id="CLU_044440_1_0_10"/>
<dbReference type="AlphaFoldDB" id="G0IYJ8"/>